<dbReference type="CDD" id="cd08168">
    <property type="entry name" value="Cytochrom_C3"/>
    <property type="match status" value="1"/>
</dbReference>
<dbReference type="Gene3D" id="1.10.1130.10">
    <property type="entry name" value="Flavocytochrome C3, Chain A"/>
    <property type="match status" value="2"/>
</dbReference>
<dbReference type="PANTHER" id="PTHR35038">
    <property type="entry name" value="DISSIMILATORY SULFITE REDUCTASE SIRA"/>
    <property type="match status" value="1"/>
</dbReference>
<proteinExistence type="predicted"/>
<evidence type="ECO:0000256" key="1">
    <source>
        <dbReference type="ARBA" id="ARBA00022729"/>
    </source>
</evidence>
<gene>
    <name evidence="2" type="ORF">ACFFI0_22260</name>
</gene>
<evidence type="ECO:0000313" key="2">
    <source>
        <dbReference type="EMBL" id="MFC0321061.1"/>
    </source>
</evidence>
<accession>A0ABV6HQ88</accession>
<dbReference type="EMBL" id="JBHLWO010000004">
    <property type="protein sequence ID" value="MFC0321061.1"/>
    <property type="molecule type" value="Genomic_DNA"/>
</dbReference>
<reference evidence="2 3" key="1">
    <citation type="submission" date="2024-09" db="EMBL/GenBank/DDBJ databases">
        <authorList>
            <person name="Sun Q."/>
            <person name="Mori K."/>
        </authorList>
    </citation>
    <scope>NUCLEOTIDE SEQUENCE [LARGE SCALE GENOMIC DNA]</scope>
    <source>
        <strain evidence="2 3">CCM 7765</strain>
    </source>
</reference>
<organism evidence="2 3">
    <name type="scientific">Olivibacter oleidegradans</name>
    <dbReference type="NCBI Taxonomy" id="760123"/>
    <lineage>
        <taxon>Bacteria</taxon>
        <taxon>Pseudomonadati</taxon>
        <taxon>Bacteroidota</taxon>
        <taxon>Sphingobacteriia</taxon>
        <taxon>Sphingobacteriales</taxon>
        <taxon>Sphingobacteriaceae</taxon>
        <taxon>Olivibacter</taxon>
    </lineage>
</organism>
<keyword evidence="1" id="KW-0732">Signal</keyword>
<dbReference type="InterPro" id="IPR036280">
    <property type="entry name" value="Multihaem_cyt_sf"/>
</dbReference>
<dbReference type="SUPFAM" id="SSF48695">
    <property type="entry name" value="Multiheme cytochromes"/>
    <property type="match status" value="1"/>
</dbReference>
<evidence type="ECO:0000313" key="3">
    <source>
        <dbReference type="Proteomes" id="UP001589774"/>
    </source>
</evidence>
<dbReference type="PANTHER" id="PTHR35038:SF8">
    <property type="entry name" value="C-TYPE POLYHEME CYTOCHROME OMCC"/>
    <property type="match status" value="1"/>
</dbReference>
<keyword evidence="3" id="KW-1185">Reference proteome</keyword>
<evidence type="ECO:0008006" key="4">
    <source>
        <dbReference type="Google" id="ProtNLM"/>
    </source>
</evidence>
<protein>
    <recommendedName>
        <fullName evidence="4">Cytochrome c554/c'-like protein</fullName>
    </recommendedName>
</protein>
<dbReference type="InterPro" id="IPR051829">
    <property type="entry name" value="Multiheme_Cytochr_ET"/>
</dbReference>
<dbReference type="RefSeq" id="WP_130857984.1">
    <property type="nucleotide sequence ID" value="NZ_JBHLWO010000004.1"/>
</dbReference>
<dbReference type="Proteomes" id="UP001589774">
    <property type="component" value="Unassembled WGS sequence"/>
</dbReference>
<comment type="caution">
    <text evidence="2">The sequence shown here is derived from an EMBL/GenBank/DDBJ whole genome shotgun (WGS) entry which is preliminary data.</text>
</comment>
<name>A0ABV6HQ88_9SPHI</name>
<sequence length="393" mass="44525">MLTGQLNRKQLIAILFLGVSLLIAIVQCTEQESGDVRGKKYANRTSCVQCHNDIAQNYLHNAHFNTSKELHTPSATDSMGLEENVYVFNEKTKVGVEKRADGLYQVAYVNGENVKEERTAMVFGAGKSAYTFAFWYGNKLMQMPLNYLVPEHEWVNSPGFPTEQIYFGRAIITRCLECHSSFVQSKIIASANFQQEEEFLKNSLIAGIDCQRCHGPAAEHVQFHQEHPNEKEAKYMVKYQELSRSQKVDMCGVCHSGTNLKMLNSTFFFKPGDTINNLPEYTSYTGEDPDVHGKQKQLLMASKCYKLSNMDCGSCHQTHTNLSPDLAVYSQTCLQCHQKIKHPSLDEKALHLAKDNCIDCHMPVKVSKSIGFQRSASKEKIPYKQRTHRIAVY</sequence>